<dbReference type="AlphaFoldDB" id="A0A8C6M9V9"/>
<reference evidence="3" key="1">
    <citation type="submission" date="2014-08" db="EMBL/GenBank/DDBJ databases">
        <authorList>
            <person name="Senf B."/>
            <person name="Petzold A."/>
            <person name="Downie B.R."/>
            <person name="Koch P."/>
            <person name="Platzer M."/>
        </authorList>
    </citation>
    <scope>NUCLEOTIDE SEQUENCE [LARGE SCALE GENOMIC DNA]</scope>
    <source>
        <strain evidence="3">GRZ</strain>
    </source>
</reference>
<dbReference type="GeneTree" id="ENSGT00950000183159"/>
<keyword evidence="4" id="KW-1185">Reference proteome</keyword>
<dbReference type="PANTHER" id="PTHR46767:SF1">
    <property type="entry name" value="LIM DOMAIN ONLY PROTEIN 7"/>
    <property type="match status" value="1"/>
</dbReference>
<proteinExistence type="predicted"/>
<dbReference type="InterPro" id="IPR029978">
    <property type="entry name" value="LMO-7"/>
</dbReference>
<sequence>MANNQNNISYRRSLVITPKASTQFNQFLPSKDKPSGYVPAPLRKKRAERSEDSRRSLSTLSYAENEGPLTRYTNHLHGGCFCIPALITVDMYDDDSEEDDDEVGYADPVQDDLYARKIGVNPQPVSSVSYNKFLPKFWTPEEDDHIQKIKLGSQRRPWYKKMQGFSPHVQPHTLPQLPKLQSPFLETPAVVFAPVDPSSGPKLVKCEKWPLLGRQDPREPPDPIDYESLHPDLENDDMFARRTLSFQSNTDLAMMKTQLSAKRRLYTSEPQLNIITQQHRHGVSEEIDYPDIEEDDVVCRKEKIQQALEQRAPSGAPDNYTPMHVPEPWALPPALKARLVCPPSPLNQKTATANQSQAKKEACPKTDDMLIRKLGVFSDQSQPSAARMSPSVPSSCSKEDLQKWQAIREASRLRYKKRLMLERLAALKL</sequence>
<feature type="domain" description="DUF4757" evidence="2">
    <location>
        <begin position="9"/>
        <end position="59"/>
    </location>
</feature>
<dbReference type="Ensembl" id="ENSNFUT00015030463.1">
    <property type="protein sequence ID" value="ENSNFUP00015029162.1"/>
    <property type="gene ID" value="ENSNFUG00015014071.1"/>
</dbReference>
<dbReference type="GO" id="GO:0023051">
    <property type="term" value="P:regulation of signaling"/>
    <property type="evidence" value="ECO:0007669"/>
    <property type="project" value="InterPro"/>
</dbReference>
<dbReference type="Proteomes" id="UP000694548">
    <property type="component" value="Chromosome sgr14"/>
</dbReference>
<reference evidence="3" key="3">
    <citation type="submission" date="2025-09" db="UniProtKB">
        <authorList>
            <consortium name="Ensembl"/>
        </authorList>
    </citation>
    <scope>IDENTIFICATION</scope>
</reference>
<dbReference type="InterPro" id="IPR031865">
    <property type="entry name" value="DUF4757"/>
</dbReference>
<name>A0A8C6M9V9_NOTFU</name>
<dbReference type="Pfam" id="PF15949">
    <property type="entry name" value="DUF4757"/>
    <property type="match status" value="1"/>
</dbReference>
<reference evidence="3" key="2">
    <citation type="submission" date="2025-08" db="UniProtKB">
        <authorList>
            <consortium name="Ensembl"/>
        </authorList>
    </citation>
    <scope>IDENTIFICATION</scope>
</reference>
<evidence type="ECO:0000313" key="4">
    <source>
        <dbReference type="Proteomes" id="UP000694548"/>
    </source>
</evidence>
<organism evidence="3 4">
    <name type="scientific">Nothobranchius furzeri</name>
    <name type="common">Turquoise killifish</name>
    <dbReference type="NCBI Taxonomy" id="105023"/>
    <lineage>
        <taxon>Eukaryota</taxon>
        <taxon>Metazoa</taxon>
        <taxon>Chordata</taxon>
        <taxon>Craniata</taxon>
        <taxon>Vertebrata</taxon>
        <taxon>Euteleostomi</taxon>
        <taxon>Actinopterygii</taxon>
        <taxon>Neopterygii</taxon>
        <taxon>Teleostei</taxon>
        <taxon>Neoteleostei</taxon>
        <taxon>Acanthomorphata</taxon>
        <taxon>Ovalentaria</taxon>
        <taxon>Atherinomorphae</taxon>
        <taxon>Cyprinodontiformes</taxon>
        <taxon>Nothobranchiidae</taxon>
        <taxon>Nothobranchius</taxon>
    </lineage>
</organism>
<evidence type="ECO:0000256" key="1">
    <source>
        <dbReference type="SAM" id="MobiDB-lite"/>
    </source>
</evidence>
<feature type="region of interest" description="Disordered" evidence="1">
    <location>
        <begin position="25"/>
        <end position="59"/>
    </location>
</feature>
<accession>A0A8C6M9V9</accession>
<evidence type="ECO:0000259" key="2">
    <source>
        <dbReference type="Pfam" id="PF15949"/>
    </source>
</evidence>
<protein>
    <submittedName>
        <fullName evidence="3">LIM domain 7a</fullName>
    </submittedName>
</protein>
<evidence type="ECO:0000313" key="3">
    <source>
        <dbReference type="Ensembl" id="ENSNFUP00015029162.1"/>
    </source>
</evidence>
<gene>
    <name evidence="3" type="primary">LMO7</name>
</gene>
<dbReference type="PANTHER" id="PTHR46767">
    <property type="entry name" value="LIM DOMAIN ONLY PROTEIN 7"/>
    <property type="match status" value="1"/>
</dbReference>
<dbReference type="GO" id="GO:0030155">
    <property type="term" value="P:regulation of cell adhesion"/>
    <property type="evidence" value="ECO:0007669"/>
    <property type="project" value="InterPro"/>
</dbReference>